<evidence type="ECO:0000313" key="5">
    <source>
        <dbReference type="EMBL" id="CAB4146318.1"/>
    </source>
</evidence>
<feature type="transmembrane region" description="Helical" evidence="1">
    <location>
        <begin position="6"/>
        <end position="23"/>
    </location>
</feature>
<evidence type="ECO:0000313" key="4">
    <source>
        <dbReference type="EMBL" id="CAB4132409.1"/>
    </source>
</evidence>
<dbReference type="EMBL" id="LR796149">
    <property type="protein sequence ID" value="CAB4121579.1"/>
    <property type="molecule type" value="Genomic_DNA"/>
</dbReference>
<accession>A0A6J5KMX9</accession>
<evidence type="ECO:0000313" key="2">
    <source>
        <dbReference type="EMBL" id="CAB4121579.1"/>
    </source>
</evidence>
<dbReference type="EMBL" id="LR796264">
    <property type="protein sequence ID" value="CAB4132409.1"/>
    <property type="molecule type" value="Genomic_DNA"/>
</dbReference>
<proteinExistence type="predicted"/>
<keyword evidence="1" id="KW-1133">Transmembrane helix</keyword>
<reference evidence="2" key="1">
    <citation type="submission" date="2020-04" db="EMBL/GenBank/DDBJ databases">
        <authorList>
            <person name="Chiriac C."/>
            <person name="Salcher M."/>
            <person name="Ghai R."/>
            <person name="Kavagutti S V."/>
        </authorList>
    </citation>
    <scope>NUCLEOTIDE SEQUENCE</scope>
</reference>
<dbReference type="EMBL" id="LR796201">
    <property type="protein sequence ID" value="CAB4126790.1"/>
    <property type="molecule type" value="Genomic_DNA"/>
</dbReference>
<dbReference type="EMBL" id="LR797304">
    <property type="protein sequence ID" value="CAB4200521.1"/>
    <property type="molecule type" value="Genomic_DNA"/>
</dbReference>
<keyword evidence="1" id="KW-0812">Transmembrane</keyword>
<gene>
    <name evidence="6" type="ORF">UFOVP1357_50</name>
    <name evidence="2" type="ORF">UFOVP18_22</name>
    <name evidence="4" type="ORF">UFOVP258_15</name>
    <name evidence="5" type="ORF">UFOVP502_7</name>
    <name evidence="3" type="ORF">UFOVP82_24</name>
</gene>
<evidence type="ECO:0000313" key="3">
    <source>
        <dbReference type="EMBL" id="CAB4126790.1"/>
    </source>
</evidence>
<evidence type="ECO:0000256" key="1">
    <source>
        <dbReference type="SAM" id="Phobius"/>
    </source>
</evidence>
<dbReference type="EMBL" id="LR796468">
    <property type="protein sequence ID" value="CAB4146318.1"/>
    <property type="molecule type" value="Genomic_DNA"/>
</dbReference>
<keyword evidence="1" id="KW-0472">Membrane</keyword>
<evidence type="ECO:0000313" key="6">
    <source>
        <dbReference type="EMBL" id="CAB4200521.1"/>
    </source>
</evidence>
<name>A0A6J5KMX9_9CAUD</name>
<protein>
    <submittedName>
        <fullName evidence="2">Uncharacterized protein</fullName>
    </submittedName>
</protein>
<sequence length="76" mass="8891">MKMYMFYPIIAWIVFVSVAIYLSKGDEKKYEIEKVDHGKMSKMEYDDHTYVIWSSGFTNIVLHDPSCKCIKNMGGE</sequence>
<organism evidence="2">
    <name type="scientific">uncultured Caudovirales phage</name>
    <dbReference type="NCBI Taxonomy" id="2100421"/>
    <lineage>
        <taxon>Viruses</taxon>
        <taxon>Duplodnaviria</taxon>
        <taxon>Heunggongvirae</taxon>
        <taxon>Uroviricota</taxon>
        <taxon>Caudoviricetes</taxon>
        <taxon>Peduoviridae</taxon>
        <taxon>Maltschvirus</taxon>
        <taxon>Maltschvirus maltsch</taxon>
    </lineage>
</organism>